<dbReference type="EMBL" id="CADCUS010000240">
    <property type="protein sequence ID" value="CAA9403683.1"/>
    <property type="molecule type" value="Genomic_DNA"/>
</dbReference>
<keyword evidence="1" id="KW-0812">Transmembrane</keyword>
<proteinExistence type="predicted"/>
<gene>
    <name evidence="2" type="ORF">AVDCRST_MAG66-1571</name>
</gene>
<evidence type="ECO:0000256" key="1">
    <source>
        <dbReference type="SAM" id="Phobius"/>
    </source>
</evidence>
<name>A0A6J4P1E8_9PSEU</name>
<keyword evidence="1" id="KW-0472">Membrane</keyword>
<evidence type="ECO:0000313" key="2">
    <source>
        <dbReference type="EMBL" id="CAA9403683.1"/>
    </source>
</evidence>
<sequence length="89" mass="9686">MNTFATRRDREVRTITAVIGAVCLLACVAAIVPAVEHALNTAVIAVGALLALVLALRLGLRWLRERREDRADEITAAAWRARNPVGVTR</sequence>
<feature type="transmembrane region" description="Helical" evidence="1">
    <location>
        <begin position="12"/>
        <end position="32"/>
    </location>
</feature>
<feature type="transmembrane region" description="Helical" evidence="1">
    <location>
        <begin position="38"/>
        <end position="60"/>
    </location>
</feature>
<keyword evidence="1" id="KW-1133">Transmembrane helix</keyword>
<organism evidence="2">
    <name type="scientific">uncultured Pseudonocardia sp</name>
    <dbReference type="NCBI Taxonomy" id="211455"/>
    <lineage>
        <taxon>Bacteria</taxon>
        <taxon>Bacillati</taxon>
        <taxon>Actinomycetota</taxon>
        <taxon>Actinomycetes</taxon>
        <taxon>Pseudonocardiales</taxon>
        <taxon>Pseudonocardiaceae</taxon>
        <taxon>Pseudonocardia</taxon>
        <taxon>environmental samples</taxon>
    </lineage>
</organism>
<dbReference type="AlphaFoldDB" id="A0A6J4P1E8"/>
<reference evidence="2" key="1">
    <citation type="submission" date="2020-02" db="EMBL/GenBank/DDBJ databases">
        <authorList>
            <person name="Meier V. D."/>
        </authorList>
    </citation>
    <scope>NUCLEOTIDE SEQUENCE</scope>
    <source>
        <strain evidence="2">AVDCRST_MAG66</strain>
    </source>
</reference>
<protein>
    <submittedName>
        <fullName evidence="2">Uncharacterized protein</fullName>
    </submittedName>
</protein>
<accession>A0A6J4P1E8</accession>